<feature type="region of interest" description="Disordered" evidence="1">
    <location>
        <begin position="41"/>
        <end position="82"/>
    </location>
</feature>
<name>A0A6A4TVP0_SCOMX</name>
<reference evidence="2 3" key="1">
    <citation type="submission" date="2019-06" db="EMBL/GenBank/DDBJ databases">
        <title>Draft genomes of female and male turbot (Scophthalmus maximus).</title>
        <authorList>
            <person name="Xu H."/>
            <person name="Xu X.-W."/>
            <person name="Shao C."/>
            <person name="Chen S."/>
        </authorList>
    </citation>
    <scope>NUCLEOTIDE SEQUENCE [LARGE SCALE GENOMIC DNA]</scope>
    <source>
        <strain evidence="2">Ysfricsl-2016a</strain>
        <tissue evidence="2">Blood</tissue>
    </source>
</reference>
<protein>
    <submittedName>
        <fullName evidence="2">Uncharacterized protein</fullName>
    </submittedName>
</protein>
<evidence type="ECO:0000256" key="1">
    <source>
        <dbReference type="SAM" id="MobiDB-lite"/>
    </source>
</evidence>
<feature type="compositionally biased region" description="Basic and acidic residues" evidence="1">
    <location>
        <begin position="43"/>
        <end position="71"/>
    </location>
</feature>
<evidence type="ECO:0000313" key="3">
    <source>
        <dbReference type="Proteomes" id="UP000438429"/>
    </source>
</evidence>
<dbReference type="AlphaFoldDB" id="A0A6A4TVP0"/>
<gene>
    <name evidence="2" type="ORF">F2P81_002641</name>
</gene>
<evidence type="ECO:0000313" key="2">
    <source>
        <dbReference type="EMBL" id="KAF0046112.1"/>
    </source>
</evidence>
<accession>A0A6A4TVP0</accession>
<comment type="caution">
    <text evidence="2">The sequence shown here is derived from an EMBL/GenBank/DDBJ whole genome shotgun (WGS) entry which is preliminary data.</text>
</comment>
<dbReference type="EMBL" id="VEVO01000002">
    <property type="protein sequence ID" value="KAF0046112.1"/>
    <property type="molecule type" value="Genomic_DNA"/>
</dbReference>
<proteinExistence type="predicted"/>
<sequence>MRFTLGRKLLNSLIISNYIFEKRAFERVRAANRPLCVCSPSQRTEKCSDPNRVDYEKTSHKSDSPGLDSRKTTCNSTYNDSISNQKPADEECVLQHRLQRIVIVSFLSTDEEL</sequence>
<feature type="compositionally biased region" description="Polar residues" evidence="1">
    <location>
        <begin position="72"/>
        <end position="82"/>
    </location>
</feature>
<organism evidence="2 3">
    <name type="scientific">Scophthalmus maximus</name>
    <name type="common">Turbot</name>
    <name type="synonym">Psetta maxima</name>
    <dbReference type="NCBI Taxonomy" id="52904"/>
    <lineage>
        <taxon>Eukaryota</taxon>
        <taxon>Metazoa</taxon>
        <taxon>Chordata</taxon>
        <taxon>Craniata</taxon>
        <taxon>Vertebrata</taxon>
        <taxon>Euteleostomi</taxon>
        <taxon>Actinopterygii</taxon>
        <taxon>Neopterygii</taxon>
        <taxon>Teleostei</taxon>
        <taxon>Neoteleostei</taxon>
        <taxon>Acanthomorphata</taxon>
        <taxon>Carangaria</taxon>
        <taxon>Pleuronectiformes</taxon>
        <taxon>Pleuronectoidei</taxon>
        <taxon>Scophthalmidae</taxon>
        <taxon>Scophthalmus</taxon>
    </lineage>
</organism>
<dbReference type="Proteomes" id="UP000438429">
    <property type="component" value="Unassembled WGS sequence"/>
</dbReference>